<accession>A0A9J6EWH9</accession>
<evidence type="ECO:0000313" key="2">
    <source>
        <dbReference type="Proteomes" id="UP000821866"/>
    </source>
</evidence>
<sequence>MFPAIPPHPFLQCPGVPPVPWKTWRRVVQVYVDEVGPDATPDTRKPLLLNALGAEDCRHTTRLLLSRRCLTVSRLQDKVQHVTRADTMIQDQLLHGLRDPDLLRSFTQMGDTFTVQSLLEHARKQERVDRASQQLAALQVDSVTRHEHQRAAAFVLLDTYCYNVMLID</sequence>
<organism evidence="1 2">
    <name type="scientific">Rhipicephalus microplus</name>
    <name type="common">Cattle tick</name>
    <name type="synonym">Boophilus microplus</name>
    <dbReference type="NCBI Taxonomy" id="6941"/>
    <lineage>
        <taxon>Eukaryota</taxon>
        <taxon>Metazoa</taxon>
        <taxon>Ecdysozoa</taxon>
        <taxon>Arthropoda</taxon>
        <taxon>Chelicerata</taxon>
        <taxon>Arachnida</taxon>
        <taxon>Acari</taxon>
        <taxon>Parasitiformes</taxon>
        <taxon>Ixodida</taxon>
        <taxon>Ixodoidea</taxon>
        <taxon>Ixodidae</taxon>
        <taxon>Rhipicephalinae</taxon>
        <taxon>Rhipicephalus</taxon>
        <taxon>Boophilus</taxon>
    </lineage>
</organism>
<dbReference type="AlphaFoldDB" id="A0A9J6EWH9"/>
<proteinExistence type="predicted"/>
<reference evidence="1" key="2">
    <citation type="submission" date="2021-09" db="EMBL/GenBank/DDBJ databases">
        <authorList>
            <person name="Jia N."/>
            <person name="Wang J."/>
            <person name="Shi W."/>
            <person name="Du L."/>
            <person name="Sun Y."/>
            <person name="Zhan W."/>
            <person name="Jiang J."/>
            <person name="Wang Q."/>
            <person name="Zhang B."/>
            <person name="Ji P."/>
            <person name="Sakyi L.B."/>
            <person name="Cui X."/>
            <person name="Yuan T."/>
            <person name="Jiang B."/>
            <person name="Yang W."/>
            <person name="Lam T.T.-Y."/>
            <person name="Chang Q."/>
            <person name="Ding S."/>
            <person name="Wang X."/>
            <person name="Zhu J."/>
            <person name="Ruan X."/>
            <person name="Zhao L."/>
            <person name="Wei J."/>
            <person name="Que T."/>
            <person name="Du C."/>
            <person name="Cheng J."/>
            <person name="Dai P."/>
            <person name="Han X."/>
            <person name="Huang E."/>
            <person name="Gao Y."/>
            <person name="Liu J."/>
            <person name="Shao H."/>
            <person name="Ye R."/>
            <person name="Li L."/>
            <person name="Wei W."/>
            <person name="Wang X."/>
            <person name="Wang C."/>
            <person name="Huo Q."/>
            <person name="Li W."/>
            <person name="Guo W."/>
            <person name="Chen H."/>
            <person name="Chen S."/>
            <person name="Zhou L."/>
            <person name="Zhou L."/>
            <person name="Ni X."/>
            <person name="Tian J."/>
            <person name="Zhou Y."/>
            <person name="Sheng Y."/>
            <person name="Liu T."/>
            <person name="Pan Y."/>
            <person name="Xia L."/>
            <person name="Li J."/>
            <person name="Zhao F."/>
            <person name="Cao W."/>
        </authorList>
    </citation>
    <scope>NUCLEOTIDE SEQUENCE</scope>
    <source>
        <strain evidence="1">Rmic-2018</strain>
        <tissue evidence="1">Larvae</tissue>
    </source>
</reference>
<gene>
    <name evidence="1" type="ORF">HPB51_003905</name>
</gene>
<evidence type="ECO:0000313" key="1">
    <source>
        <dbReference type="EMBL" id="KAH8038883.1"/>
    </source>
</evidence>
<reference evidence="1" key="1">
    <citation type="journal article" date="2020" name="Cell">
        <title>Large-Scale Comparative Analyses of Tick Genomes Elucidate Their Genetic Diversity and Vector Capacities.</title>
        <authorList>
            <consortium name="Tick Genome and Microbiome Consortium (TIGMIC)"/>
            <person name="Jia N."/>
            <person name="Wang J."/>
            <person name="Shi W."/>
            <person name="Du L."/>
            <person name="Sun Y."/>
            <person name="Zhan W."/>
            <person name="Jiang J.F."/>
            <person name="Wang Q."/>
            <person name="Zhang B."/>
            <person name="Ji P."/>
            <person name="Bell-Sakyi L."/>
            <person name="Cui X.M."/>
            <person name="Yuan T.T."/>
            <person name="Jiang B.G."/>
            <person name="Yang W.F."/>
            <person name="Lam T.T."/>
            <person name="Chang Q.C."/>
            <person name="Ding S.J."/>
            <person name="Wang X.J."/>
            <person name="Zhu J.G."/>
            <person name="Ruan X.D."/>
            <person name="Zhao L."/>
            <person name="Wei J.T."/>
            <person name="Ye R.Z."/>
            <person name="Que T.C."/>
            <person name="Du C.H."/>
            <person name="Zhou Y.H."/>
            <person name="Cheng J.X."/>
            <person name="Dai P.F."/>
            <person name="Guo W.B."/>
            <person name="Han X.H."/>
            <person name="Huang E.J."/>
            <person name="Li L.F."/>
            <person name="Wei W."/>
            <person name="Gao Y.C."/>
            <person name="Liu J.Z."/>
            <person name="Shao H.Z."/>
            <person name="Wang X."/>
            <person name="Wang C.C."/>
            <person name="Yang T.C."/>
            <person name="Huo Q.B."/>
            <person name="Li W."/>
            <person name="Chen H.Y."/>
            <person name="Chen S.E."/>
            <person name="Zhou L.G."/>
            <person name="Ni X.B."/>
            <person name="Tian J.H."/>
            <person name="Sheng Y."/>
            <person name="Liu T."/>
            <person name="Pan Y.S."/>
            <person name="Xia L.Y."/>
            <person name="Li J."/>
            <person name="Zhao F."/>
            <person name="Cao W.C."/>
        </authorList>
    </citation>
    <scope>NUCLEOTIDE SEQUENCE</scope>
    <source>
        <strain evidence="1">Rmic-2018</strain>
    </source>
</reference>
<comment type="caution">
    <text evidence="1">The sequence shown here is derived from an EMBL/GenBank/DDBJ whole genome shotgun (WGS) entry which is preliminary data.</text>
</comment>
<name>A0A9J6EWH9_RHIMP</name>
<dbReference type="EMBL" id="JABSTU010000001">
    <property type="protein sequence ID" value="KAH8038883.1"/>
    <property type="molecule type" value="Genomic_DNA"/>
</dbReference>
<keyword evidence="2" id="KW-1185">Reference proteome</keyword>
<protein>
    <submittedName>
        <fullName evidence="1">Uncharacterized protein</fullName>
    </submittedName>
</protein>
<dbReference type="Proteomes" id="UP000821866">
    <property type="component" value="Chromosome 1"/>
</dbReference>